<comment type="caution">
    <text evidence="1">The sequence shown here is derived from an EMBL/GenBank/DDBJ whole genome shotgun (WGS) entry which is preliminary data.</text>
</comment>
<protein>
    <recommendedName>
        <fullName evidence="3">Tetratricopeptide repeat protein</fullName>
    </recommendedName>
</protein>
<name>A0A7C9UXR3_9PROT</name>
<feature type="non-terminal residue" evidence="1">
    <location>
        <position position="1"/>
    </location>
</feature>
<keyword evidence="2" id="KW-1185">Reference proteome</keyword>
<dbReference type="RefSeq" id="WP_205762353.1">
    <property type="nucleotide sequence ID" value="NZ_JAAIYP010000011.1"/>
</dbReference>
<dbReference type="EMBL" id="JAAIYP010000011">
    <property type="protein sequence ID" value="NFV79074.1"/>
    <property type="molecule type" value="Genomic_DNA"/>
</dbReference>
<dbReference type="AlphaFoldDB" id="A0A7C9UXR3"/>
<evidence type="ECO:0000313" key="2">
    <source>
        <dbReference type="Proteomes" id="UP000480684"/>
    </source>
</evidence>
<evidence type="ECO:0000313" key="1">
    <source>
        <dbReference type="EMBL" id="NFV79074.1"/>
    </source>
</evidence>
<accession>A0A7C9UXR3</accession>
<reference evidence="1 2" key="1">
    <citation type="submission" date="2020-02" db="EMBL/GenBank/DDBJ databases">
        <authorList>
            <person name="Dziuba M."/>
            <person name="Kuznetsov B."/>
            <person name="Mardanov A."/>
            <person name="Ravin N."/>
            <person name="Grouzdev D."/>
        </authorList>
    </citation>
    <scope>NUCLEOTIDE SEQUENCE [LARGE SCALE GENOMIC DNA]</scope>
    <source>
        <strain evidence="1 2">SpK</strain>
    </source>
</reference>
<organism evidence="1 2">
    <name type="scientific">Magnetospirillum aberrantis SpK</name>
    <dbReference type="NCBI Taxonomy" id="908842"/>
    <lineage>
        <taxon>Bacteria</taxon>
        <taxon>Pseudomonadati</taxon>
        <taxon>Pseudomonadota</taxon>
        <taxon>Alphaproteobacteria</taxon>
        <taxon>Rhodospirillales</taxon>
        <taxon>Rhodospirillaceae</taxon>
        <taxon>Magnetospirillum</taxon>
    </lineage>
</organism>
<evidence type="ECO:0008006" key="3">
    <source>
        <dbReference type="Google" id="ProtNLM"/>
    </source>
</evidence>
<proteinExistence type="predicted"/>
<gene>
    <name evidence="1" type="ORF">G4223_02965</name>
</gene>
<sequence length="128" mass="13891">ITADPKHANSLGNLAWILIADGREGEAAELVERALDAANPGSQRDLILECWFYRYAVFPKWRERALVEMAGLIADGVRSPGWDLRGVVARGEALGHPRPDLLRTVAAVIAAETEADSLAVYDGWPKAA</sequence>
<dbReference type="Proteomes" id="UP000480684">
    <property type="component" value="Unassembled WGS sequence"/>
</dbReference>